<dbReference type="InterPro" id="IPR013780">
    <property type="entry name" value="Glyco_hydro_b"/>
</dbReference>
<organism evidence="9 10">
    <name type="scientific">Fusarium kuroshium</name>
    <dbReference type="NCBI Taxonomy" id="2010991"/>
    <lineage>
        <taxon>Eukaryota</taxon>
        <taxon>Fungi</taxon>
        <taxon>Dikarya</taxon>
        <taxon>Ascomycota</taxon>
        <taxon>Pezizomycotina</taxon>
        <taxon>Sordariomycetes</taxon>
        <taxon>Hypocreomycetidae</taxon>
        <taxon>Hypocreales</taxon>
        <taxon>Nectriaceae</taxon>
        <taxon>Fusarium</taxon>
        <taxon>Fusarium solani species complex</taxon>
    </lineage>
</organism>
<reference evidence="9 10" key="1">
    <citation type="submission" date="2017-06" db="EMBL/GenBank/DDBJ databases">
        <title>Comparative genomic analysis of Ambrosia Fusariam Clade fungi.</title>
        <authorList>
            <person name="Stajich J.E."/>
            <person name="Carrillo J."/>
            <person name="Kijimoto T."/>
            <person name="Eskalen A."/>
            <person name="O'Donnell K."/>
            <person name="Kasson M."/>
        </authorList>
    </citation>
    <scope>NUCLEOTIDE SEQUENCE [LARGE SCALE GENOMIC DNA]</scope>
    <source>
        <strain evidence="9">UCR3666</strain>
    </source>
</reference>
<dbReference type="Gene3D" id="2.60.40.1180">
    <property type="entry name" value="Golgi alpha-mannosidase II"/>
    <property type="match status" value="1"/>
</dbReference>
<evidence type="ECO:0000256" key="1">
    <source>
        <dbReference type="ARBA" id="ARBA00001255"/>
    </source>
</evidence>
<dbReference type="EMBL" id="NKUJ01000053">
    <property type="protein sequence ID" value="RMJ16102.1"/>
    <property type="molecule type" value="Genomic_DNA"/>
</dbReference>
<comment type="similarity">
    <text evidence="2 7">Belongs to the glycosyl hydrolase 27 family.</text>
</comment>
<dbReference type="GO" id="GO:0004557">
    <property type="term" value="F:alpha-galactosidase activity"/>
    <property type="evidence" value="ECO:0007669"/>
    <property type="project" value="UniProtKB-EC"/>
</dbReference>
<dbReference type="Pfam" id="PF17801">
    <property type="entry name" value="Melibiase_C"/>
    <property type="match status" value="1"/>
</dbReference>
<dbReference type="FunFam" id="3.20.20.70:FF:000286">
    <property type="entry name" value="Alpha-galactosidase"/>
    <property type="match status" value="1"/>
</dbReference>
<dbReference type="InterPro" id="IPR013785">
    <property type="entry name" value="Aldolase_TIM"/>
</dbReference>
<dbReference type="Proteomes" id="UP000277212">
    <property type="component" value="Unassembled WGS sequence"/>
</dbReference>
<dbReference type="InterPro" id="IPR041233">
    <property type="entry name" value="Melibiase_C"/>
</dbReference>
<dbReference type="CDD" id="cd14792">
    <property type="entry name" value="GH27"/>
    <property type="match status" value="1"/>
</dbReference>
<dbReference type="STRING" id="2010991.A0A3M2SG75"/>
<keyword evidence="7" id="KW-1015">Disulfide bond</keyword>
<keyword evidence="4" id="KW-0732">Signal</keyword>
<evidence type="ECO:0000256" key="3">
    <source>
        <dbReference type="ARBA" id="ARBA00012755"/>
    </source>
</evidence>
<keyword evidence="10" id="KW-1185">Reference proteome</keyword>
<accession>A0A3M2SG75</accession>
<evidence type="ECO:0000256" key="2">
    <source>
        <dbReference type="ARBA" id="ARBA00009743"/>
    </source>
</evidence>
<dbReference type="Pfam" id="PF16499">
    <property type="entry name" value="Melibiase_2"/>
    <property type="match status" value="1"/>
</dbReference>
<evidence type="ECO:0000256" key="6">
    <source>
        <dbReference type="ARBA" id="ARBA00023295"/>
    </source>
</evidence>
<comment type="catalytic activity">
    <reaction evidence="1 7">
        <text>Hydrolysis of terminal, non-reducing alpha-D-galactose residues in alpha-D-galactosides, including galactose oligosaccharides, galactomannans and galactolipids.</text>
        <dbReference type="EC" id="3.2.1.22"/>
    </reaction>
</comment>
<sequence length="430" mass="47964">MIAPKPELEFYDVTIFLLRSCYKIAIMKLNLVSLALVSGVSAQGLATKPQMGWNSWNSFKAIINESIIESTASTIVKSGLASLGYNYVLMDAGWQTLERNEEGRQQVNLTRFPGGIKPVADYIHKLGLKVGIYSDAGIYGCDFAPGSYGYEELDAAQYAEWGIDYLKYDNCGGFQANTLSVQERFHRMSHALKDTGRDIFYSLCEWGHQFPWFWADQFSDSYRMSGDIHSQYKKDNSNGCATAYCLNTGYAGVSVLTMIRKMREISRFQKPGSWADMDMLEVGVGNMTRYQEETHFSFWAALKSPLIIGADVNNIRERSLEVLKNKEIIALNQDKLGVAVNYLPSLSKEGQYQVWAGPLKSGKSRHVILVQNYGTDSLDISLPVKEVPGLDAGLVIRDVWAKKSLGKLGATISLKGIEVDQVKVLVLSEK</sequence>
<evidence type="ECO:0000256" key="4">
    <source>
        <dbReference type="ARBA" id="ARBA00022729"/>
    </source>
</evidence>
<dbReference type="Gene3D" id="3.20.20.70">
    <property type="entry name" value="Aldolase class I"/>
    <property type="match status" value="1"/>
</dbReference>
<dbReference type="AlphaFoldDB" id="A0A3M2SG75"/>
<evidence type="ECO:0000313" key="10">
    <source>
        <dbReference type="Proteomes" id="UP000277212"/>
    </source>
</evidence>
<evidence type="ECO:0000256" key="7">
    <source>
        <dbReference type="RuleBase" id="RU361168"/>
    </source>
</evidence>
<proteinExistence type="inferred from homology"/>
<name>A0A3M2SG75_9HYPO</name>
<dbReference type="GO" id="GO:0005975">
    <property type="term" value="P:carbohydrate metabolic process"/>
    <property type="evidence" value="ECO:0007669"/>
    <property type="project" value="InterPro"/>
</dbReference>
<evidence type="ECO:0000256" key="5">
    <source>
        <dbReference type="ARBA" id="ARBA00022801"/>
    </source>
</evidence>
<dbReference type="InterPro" id="IPR017853">
    <property type="entry name" value="GH"/>
</dbReference>
<protein>
    <recommendedName>
        <fullName evidence="3 7">Alpha-galactosidase</fullName>
        <ecNumber evidence="3 7">3.2.1.22</ecNumber>
    </recommendedName>
    <alternativeName>
        <fullName evidence="7">Melibiase</fullName>
    </alternativeName>
</protein>
<keyword evidence="6 7" id="KW-0326">Glycosidase</keyword>
<evidence type="ECO:0000259" key="8">
    <source>
        <dbReference type="Pfam" id="PF17801"/>
    </source>
</evidence>
<evidence type="ECO:0000313" key="9">
    <source>
        <dbReference type="EMBL" id="RMJ16102.1"/>
    </source>
</evidence>
<dbReference type="SUPFAM" id="SSF51011">
    <property type="entry name" value="Glycosyl hydrolase domain"/>
    <property type="match status" value="1"/>
</dbReference>
<dbReference type="OrthoDB" id="5795902at2759"/>
<dbReference type="InterPro" id="IPR002241">
    <property type="entry name" value="Glyco_hydro_27"/>
</dbReference>
<dbReference type="PANTHER" id="PTHR11452:SF87">
    <property type="entry name" value="ALPHA-GALACTOSIDASE"/>
    <property type="match status" value="1"/>
</dbReference>
<comment type="caution">
    <text evidence="9">The sequence shown here is derived from an EMBL/GenBank/DDBJ whole genome shotgun (WGS) entry which is preliminary data.</text>
</comment>
<dbReference type="PANTHER" id="PTHR11452">
    <property type="entry name" value="ALPHA-GALACTOSIDASE/ALPHA-N-ACETYLGALACTOSAMINIDASE"/>
    <property type="match status" value="1"/>
</dbReference>
<dbReference type="SUPFAM" id="SSF51445">
    <property type="entry name" value="(Trans)glycosidases"/>
    <property type="match status" value="1"/>
</dbReference>
<keyword evidence="5 7" id="KW-0378">Hydrolase</keyword>
<dbReference type="PRINTS" id="PR00740">
    <property type="entry name" value="GLHYDRLASE27"/>
</dbReference>
<gene>
    <name evidence="9" type="ORF">CDV36_004228</name>
</gene>
<dbReference type="EC" id="3.2.1.22" evidence="3 7"/>
<feature type="domain" description="Alpha galactosidase C-terminal" evidence="8">
    <location>
        <begin position="349"/>
        <end position="419"/>
    </location>
</feature>